<dbReference type="EMBL" id="CAEQ01001961">
    <property type="protein sequence ID" value="CCD15591.1"/>
    <property type="molecule type" value="Genomic_DNA"/>
</dbReference>
<reference evidence="5" key="1">
    <citation type="submission" date="2011-07" db="EMBL/GenBank/DDBJ databases">
        <title>Divergent evolution of antigenic variation in African trypanosomes.</title>
        <authorList>
            <person name="Jackson A.P."/>
            <person name="Berry A."/>
            <person name="Allison H.C."/>
            <person name="Burton P."/>
            <person name="Anderson J."/>
            <person name="Aslett M."/>
            <person name="Brown R."/>
            <person name="Corton N."/>
            <person name="Harris D."/>
            <person name="Hauser H."/>
            <person name="Gamble J."/>
            <person name="Gilderthorp R."/>
            <person name="McQuillan J."/>
            <person name="Quail M.A."/>
            <person name="Sanders M."/>
            <person name="Van Tonder A."/>
            <person name="Ginger M.L."/>
            <person name="Donelson J.E."/>
            <person name="Field M.C."/>
            <person name="Barry J.D."/>
            <person name="Berriman M."/>
            <person name="Hertz-Fowler C."/>
        </authorList>
    </citation>
    <scope>NUCLEOTIDE SEQUENCE [LARGE SCALE GENOMIC DNA]</scope>
    <source>
        <strain evidence="5">IL3000</strain>
    </source>
</reference>
<dbReference type="Proteomes" id="UP000000702">
    <property type="component" value="Unassembled WGS sequence"/>
</dbReference>
<evidence type="ECO:0000256" key="3">
    <source>
        <dbReference type="SAM" id="SignalP"/>
    </source>
</evidence>
<feature type="region of interest" description="Disordered" evidence="1">
    <location>
        <begin position="26"/>
        <end position="56"/>
    </location>
</feature>
<keyword evidence="3" id="KW-0732">Signal</keyword>
<comment type="caution">
    <text evidence="4">The sequence shown here is derived from an EMBL/GenBank/DDBJ whole genome shotgun (WGS) entry which is preliminary data.</text>
</comment>
<sequence>MASRSAPVVLVVGAVLLLVNTVQSEKEMEKENEKEKEKGMKKEKTPARSSEGTASERRGSVVFTSDAVYYLIVAPQRFLDGVRAAVGKDLEDFLCPAKQLEQLTTPGGLPPSCNITIVRTRPGFLNSTYLLGVQFSRSLDSDVRLMTPLDSGRRNRPLRNETFKRLWKELKAVSGRRDIVPVFQSIIFFNKPLDKISLKEVGNPCSRGWMCHRDTKIIIAIFSLSSALGLIAVFAGFRDSVSPLQKEDTQSYTM</sequence>
<proteinExistence type="predicted"/>
<feature type="compositionally biased region" description="Basic and acidic residues" evidence="1">
    <location>
        <begin position="26"/>
        <end position="46"/>
    </location>
</feature>
<dbReference type="VEuPathDB" id="TriTrypDB:TcIL3000_0_60770"/>
<protein>
    <submittedName>
        <fullName evidence="4">WGS project CAEQ00000000 data, annotated contig 2447</fullName>
    </submittedName>
</protein>
<name>F9WE85_TRYCI</name>
<feature type="signal peptide" evidence="3">
    <location>
        <begin position="1"/>
        <end position="24"/>
    </location>
</feature>
<dbReference type="AlphaFoldDB" id="F9WE85"/>
<keyword evidence="2" id="KW-0472">Membrane</keyword>
<evidence type="ECO:0000313" key="4">
    <source>
        <dbReference type="EMBL" id="CCD15591.1"/>
    </source>
</evidence>
<accession>F9WE85</accession>
<evidence type="ECO:0000313" key="5">
    <source>
        <dbReference type="Proteomes" id="UP000000702"/>
    </source>
</evidence>
<evidence type="ECO:0000256" key="1">
    <source>
        <dbReference type="SAM" id="MobiDB-lite"/>
    </source>
</evidence>
<keyword evidence="2" id="KW-0812">Transmembrane</keyword>
<dbReference type="OMA" id="CHESTIS"/>
<keyword evidence="5" id="KW-1185">Reference proteome</keyword>
<feature type="chain" id="PRO_5003394932" evidence="3">
    <location>
        <begin position="25"/>
        <end position="254"/>
    </location>
</feature>
<evidence type="ECO:0000256" key="2">
    <source>
        <dbReference type="SAM" id="Phobius"/>
    </source>
</evidence>
<keyword evidence="2" id="KW-1133">Transmembrane helix</keyword>
<gene>
    <name evidence="4" type="ORF">TCIL3000_0_60770</name>
</gene>
<organism evidence="4 5">
    <name type="scientific">Trypanosoma congolense (strain IL3000)</name>
    <dbReference type="NCBI Taxonomy" id="1068625"/>
    <lineage>
        <taxon>Eukaryota</taxon>
        <taxon>Discoba</taxon>
        <taxon>Euglenozoa</taxon>
        <taxon>Kinetoplastea</taxon>
        <taxon>Metakinetoplastina</taxon>
        <taxon>Trypanosomatida</taxon>
        <taxon>Trypanosomatidae</taxon>
        <taxon>Trypanosoma</taxon>
        <taxon>Nannomonas</taxon>
    </lineage>
</organism>
<reference evidence="4 5" key="2">
    <citation type="journal article" date="2012" name="Proc. Natl. Acad. Sci. U.S.A.">
        <title>Antigenic diversity is generated by distinct evolutionary mechanisms in African trypanosome species.</title>
        <authorList>
            <person name="Jackson A.P."/>
            <person name="Berry A."/>
            <person name="Aslett M."/>
            <person name="Allison H.C."/>
            <person name="Burton P."/>
            <person name="Vavrova-Anderson J."/>
            <person name="Brown R."/>
            <person name="Browne H."/>
            <person name="Corton N."/>
            <person name="Hauser H."/>
            <person name="Gamble J."/>
            <person name="Gilderthorp R."/>
            <person name="Marcello L."/>
            <person name="McQuillan J."/>
            <person name="Otto T.D."/>
            <person name="Quail M.A."/>
            <person name="Sanders M.J."/>
            <person name="van Tonder A."/>
            <person name="Ginger M.L."/>
            <person name="Field M.C."/>
            <person name="Barry J.D."/>
            <person name="Hertz-Fowler C."/>
            <person name="Berriman M."/>
        </authorList>
    </citation>
    <scope>NUCLEOTIDE SEQUENCE [LARGE SCALE GENOMIC DNA]</scope>
    <source>
        <strain evidence="4 5">IL3000</strain>
    </source>
</reference>
<feature type="transmembrane region" description="Helical" evidence="2">
    <location>
        <begin position="217"/>
        <end position="237"/>
    </location>
</feature>